<dbReference type="Pfam" id="PF03918">
    <property type="entry name" value="CcmH"/>
    <property type="match status" value="1"/>
</dbReference>
<protein>
    <recommendedName>
        <fullName evidence="7">Cytochrome c-type biogenesis protein</fullName>
    </recommendedName>
</protein>
<dbReference type="PANTHER" id="PTHR47870">
    <property type="entry name" value="CYTOCHROME C-TYPE BIOGENESIS PROTEIN CCMH"/>
    <property type="match status" value="1"/>
</dbReference>
<feature type="chain" id="PRO_5011822331" description="Cytochrome c-type biogenesis protein" evidence="7">
    <location>
        <begin position="22"/>
        <end position="164"/>
    </location>
</feature>
<evidence type="ECO:0000256" key="2">
    <source>
        <dbReference type="ARBA" id="ARBA00022617"/>
    </source>
</evidence>
<proteinExistence type="inferred from homology"/>
<dbReference type="InterPro" id="IPR038297">
    <property type="entry name" value="CcmH/CycL/NrfF/Ccl2_sf"/>
</dbReference>
<dbReference type="EMBL" id="NBYY01000028">
    <property type="protein sequence ID" value="PCS22023.1"/>
    <property type="molecule type" value="Genomic_DNA"/>
</dbReference>
<dbReference type="GO" id="GO:0046872">
    <property type="term" value="F:metal ion binding"/>
    <property type="evidence" value="ECO:0007669"/>
    <property type="project" value="UniProtKB-KW"/>
</dbReference>
<dbReference type="InterPro" id="IPR051263">
    <property type="entry name" value="C-type_cytochrome_biogenesis"/>
</dbReference>
<dbReference type="FunFam" id="1.10.8.640:FF:000001">
    <property type="entry name" value="Cytochrome c-type biogenesis protein"/>
    <property type="match status" value="1"/>
</dbReference>
<keyword evidence="7" id="KW-0812">Transmembrane</keyword>
<keyword evidence="7" id="KW-1133">Transmembrane helix</keyword>
<feature type="signal peptide" evidence="7">
    <location>
        <begin position="1"/>
        <end position="21"/>
    </location>
</feature>
<dbReference type="GO" id="GO:0005886">
    <property type="term" value="C:plasma membrane"/>
    <property type="evidence" value="ECO:0007669"/>
    <property type="project" value="TreeGrafter"/>
</dbReference>
<evidence type="ECO:0000256" key="6">
    <source>
        <dbReference type="ARBA" id="ARBA00023004"/>
    </source>
</evidence>
<dbReference type="Proteomes" id="UP000219020">
    <property type="component" value="Unassembled WGS sequence"/>
</dbReference>
<keyword evidence="4 7" id="KW-0732">Signal</keyword>
<accession>A0A2A5T1I7</accession>
<dbReference type="AlphaFoldDB" id="A0A2A5T1I7"/>
<sequence>MMKCLFFTGLLAAGVIFSSHAIMEVYKFDTPEKEAIFRKLSNELRCPKCQNNNIADSNSSLARDLRMKVYEMLIEGKNESEITDYMIARYGNFIIYNPPVIASTLILWAGPALFVFGGFTVLVMRSQRSNASKNLVRLDNEEKSRLVILLNETVVTKENEDNIG</sequence>
<evidence type="ECO:0000256" key="3">
    <source>
        <dbReference type="ARBA" id="ARBA00022723"/>
    </source>
</evidence>
<gene>
    <name evidence="9" type="ORF">BTN49_2488</name>
</gene>
<dbReference type="PANTHER" id="PTHR47870:SF1">
    <property type="entry name" value="CYTOCHROME C-TYPE BIOGENESIS PROTEIN CCMH"/>
    <property type="match status" value="1"/>
</dbReference>
<comment type="function">
    <text evidence="7">Possible subunit of a heme lyase.</text>
</comment>
<keyword evidence="5" id="KW-0201">Cytochrome c-type biogenesis</keyword>
<feature type="domain" description="CcmH/CycL/Ccl2/NrfF N-terminal" evidence="8">
    <location>
        <begin position="14"/>
        <end position="149"/>
    </location>
</feature>
<keyword evidence="2 7" id="KW-0349">Heme</keyword>
<keyword evidence="6 7" id="KW-0408">Iron</keyword>
<name>A0A2A5T1I7_9GAMM</name>
<evidence type="ECO:0000256" key="5">
    <source>
        <dbReference type="ARBA" id="ARBA00022748"/>
    </source>
</evidence>
<comment type="caution">
    <text evidence="9">The sequence shown here is derived from an EMBL/GenBank/DDBJ whole genome shotgun (WGS) entry which is preliminary data.</text>
</comment>
<reference evidence="10" key="1">
    <citation type="submission" date="2017-04" db="EMBL/GenBank/DDBJ databases">
        <title>Genome evolution of the luminous symbionts of deep sea anglerfish.</title>
        <authorList>
            <person name="Hendry T.A."/>
        </authorList>
    </citation>
    <scope>NUCLEOTIDE SEQUENCE [LARGE SCALE GENOMIC DNA]</scope>
</reference>
<comment type="similarity">
    <text evidence="1 7">Belongs to the CcmH/CycL/Ccl2/NrfF family.</text>
</comment>
<dbReference type="OrthoDB" id="9804975at2"/>
<evidence type="ECO:0000256" key="4">
    <source>
        <dbReference type="ARBA" id="ARBA00022729"/>
    </source>
</evidence>
<dbReference type="GO" id="GO:0017004">
    <property type="term" value="P:cytochrome complex assembly"/>
    <property type="evidence" value="ECO:0007669"/>
    <property type="project" value="UniProtKB-KW"/>
</dbReference>
<keyword evidence="3 7" id="KW-0479">Metal-binding</keyword>
<dbReference type="InterPro" id="IPR005616">
    <property type="entry name" value="CcmH/CycL/Ccl2/NrfF_N"/>
</dbReference>
<dbReference type="Gene3D" id="1.10.8.640">
    <property type="entry name" value="Cytochrome C biogenesis protein"/>
    <property type="match status" value="1"/>
</dbReference>
<evidence type="ECO:0000259" key="8">
    <source>
        <dbReference type="Pfam" id="PF03918"/>
    </source>
</evidence>
<evidence type="ECO:0000313" key="9">
    <source>
        <dbReference type="EMBL" id="PCS22023.1"/>
    </source>
</evidence>
<feature type="transmembrane region" description="Helical" evidence="7">
    <location>
        <begin position="100"/>
        <end position="124"/>
    </location>
</feature>
<keyword evidence="10" id="KW-1185">Reference proteome</keyword>
<evidence type="ECO:0000313" key="10">
    <source>
        <dbReference type="Proteomes" id="UP000219020"/>
    </source>
</evidence>
<keyword evidence="9" id="KW-0456">Lyase</keyword>
<evidence type="ECO:0000256" key="7">
    <source>
        <dbReference type="RuleBase" id="RU364112"/>
    </source>
</evidence>
<evidence type="ECO:0000256" key="1">
    <source>
        <dbReference type="ARBA" id="ARBA00010342"/>
    </source>
</evidence>
<organism evidence="9 10">
    <name type="scientific">Candidatus Enterovibrio escicola</name>
    <dbReference type="NCBI Taxonomy" id="1927127"/>
    <lineage>
        <taxon>Bacteria</taxon>
        <taxon>Pseudomonadati</taxon>
        <taxon>Pseudomonadota</taxon>
        <taxon>Gammaproteobacteria</taxon>
        <taxon>Vibrionales</taxon>
        <taxon>Vibrionaceae</taxon>
        <taxon>Enterovibrio</taxon>
    </lineage>
</organism>
<dbReference type="GO" id="GO:0016829">
    <property type="term" value="F:lyase activity"/>
    <property type="evidence" value="ECO:0007669"/>
    <property type="project" value="UniProtKB-KW"/>
</dbReference>
<dbReference type="CDD" id="cd16378">
    <property type="entry name" value="CcmH_N"/>
    <property type="match status" value="1"/>
</dbReference>
<keyword evidence="7" id="KW-0472">Membrane</keyword>